<reference evidence="2" key="1">
    <citation type="submission" date="2023-03" db="EMBL/GenBank/DDBJ databases">
        <title>Massive genome expansion in bonnet fungi (Mycena s.s.) driven by repeated elements and novel gene families across ecological guilds.</title>
        <authorList>
            <consortium name="Lawrence Berkeley National Laboratory"/>
            <person name="Harder C.B."/>
            <person name="Miyauchi S."/>
            <person name="Viragh M."/>
            <person name="Kuo A."/>
            <person name="Thoen E."/>
            <person name="Andreopoulos B."/>
            <person name="Lu D."/>
            <person name="Skrede I."/>
            <person name="Drula E."/>
            <person name="Henrissat B."/>
            <person name="Morin E."/>
            <person name="Kohler A."/>
            <person name="Barry K."/>
            <person name="LaButti K."/>
            <person name="Morin E."/>
            <person name="Salamov A."/>
            <person name="Lipzen A."/>
            <person name="Mereny Z."/>
            <person name="Hegedus B."/>
            <person name="Baldrian P."/>
            <person name="Stursova M."/>
            <person name="Weitz H."/>
            <person name="Taylor A."/>
            <person name="Grigoriev I.V."/>
            <person name="Nagy L.G."/>
            <person name="Martin F."/>
            <person name="Kauserud H."/>
        </authorList>
    </citation>
    <scope>NUCLEOTIDE SEQUENCE</scope>
    <source>
        <strain evidence="2">9144</strain>
    </source>
</reference>
<comment type="caution">
    <text evidence="2">The sequence shown here is derived from an EMBL/GenBank/DDBJ whole genome shotgun (WGS) entry which is preliminary data.</text>
</comment>
<gene>
    <name evidence="2" type="ORF">GGX14DRAFT_403320</name>
</gene>
<dbReference type="Proteomes" id="UP001219525">
    <property type="component" value="Unassembled WGS sequence"/>
</dbReference>
<dbReference type="EMBL" id="JARJCW010000084">
    <property type="protein sequence ID" value="KAJ7196369.1"/>
    <property type="molecule type" value="Genomic_DNA"/>
</dbReference>
<evidence type="ECO:0000256" key="1">
    <source>
        <dbReference type="SAM" id="MobiDB-lite"/>
    </source>
</evidence>
<sequence length="413" mass="44729">MGFHVGGPLARSFLWGFTLADRGVLALWYVSINGVRPETASHQFFVRARDEAVLEAYTIQALAAAGGGRAGGGSRISDHDSGHQEAIGFDCIKTSSKPRITDTSKPRINPRIRQNHGYQPDASKPRIATRGTAASSCIRALQQKNLNERLWRGRAGRSHPLRSTTAELSHTVGTASDAPRVRHCALIVDQDPRVLRRGVSWQRTPHATRTIARSLTKACAVLILFMCAVDPPLHRPCTPCAGLRSHCGPVRATARSMSTKAPRVPRRSPRAYGLPPRSLALSLRKASNLATRLLHVDQRAGVLRRRRSVSGQRTPHATARSLTHLCTGHAPCARDCPLIVMRRTLSHSLASSTKARAVLALITALSLSSRVCPRRHASAAGNFQSEVLCRGKTKAPLVAGLPAPSMVELPDDN</sequence>
<evidence type="ECO:0000313" key="3">
    <source>
        <dbReference type="Proteomes" id="UP001219525"/>
    </source>
</evidence>
<evidence type="ECO:0000313" key="2">
    <source>
        <dbReference type="EMBL" id="KAJ7196369.1"/>
    </source>
</evidence>
<organism evidence="2 3">
    <name type="scientific">Mycena pura</name>
    <dbReference type="NCBI Taxonomy" id="153505"/>
    <lineage>
        <taxon>Eukaryota</taxon>
        <taxon>Fungi</taxon>
        <taxon>Dikarya</taxon>
        <taxon>Basidiomycota</taxon>
        <taxon>Agaricomycotina</taxon>
        <taxon>Agaricomycetes</taxon>
        <taxon>Agaricomycetidae</taxon>
        <taxon>Agaricales</taxon>
        <taxon>Marasmiineae</taxon>
        <taxon>Mycenaceae</taxon>
        <taxon>Mycena</taxon>
    </lineage>
</organism>
<name>A0AAD6Y2R0_9AGAR</name>
<feature type="region of interest" description="Disordered" evidence="1">
    <location>
        <begin position="98"/>
        <end position="125"/>
    </location>
</feature>
<dbReference type="AlphaFoldDB" id="A0AAD6Y2R0"/>
<accession>A0AAD6Y2R0</accession>
<keyword evidence="3" id="KW-1185">Reference proteome</keyword>
<proteinExistence type="predicted"/>
<protein>
    <submittedName>
        <fullName evidence="2">Uncharacterized protein</fullName>
    </submittedName>
</protein>